<keyword evidence="3 5" id="KW-0548">Nucleotidyltransferase</keyword>
<evidence type="ECO:0000313" key="6">
    <source>
        <dbReference type="EMBL" id="PLS01491.1"/>
    </source>
</evidence>
<evidence type="ECO:0000256" key="2">
    <source>
        <dbReference type="ARBA" id="ARBA00022679"/>
    </source>
</evidence>
<dbReference type="NCBIfam" id="NF009905">
    <property type="entry name" value="PRK13368.1"/>
    <property type="match status" value="1"/>
</dbReference>
<sequence length="244" mass="27139">MKAIGVIPARYGSTRFPGKPLALIHNKPMIQHVYEQVSKSKELDLVVVATDHELIKAAVESFGGKAVLTSADHETGSDRIAEVASKIEGDFYVNIQGDEPLIKAELIDSLVQAAKESPESVVTAKTEIHSEEDIDNPNVVKVVTNQSGSALYFSRSAIPFNRAKKEHTYYKHLGIYLYPKEILKEFVNLPQSSLEEVEMLEQLRLLENGFDIKVVETNYEVVGVDTPEDIQKVEEILGGLKQYV</sequence>
<comment type="function">
    <text evidence="5">Activates KDO (a required 8-carbon sugar) for incorporation into bacterial lipopolysaccharide in Gram-negative bacteria.</text>
</comment>
<dbReference type="PANTHER" id="PTHR42866:SF2">
    <property type="entry name" value="3-DEOXY-MANNO-OCTULOSONATE CYTIDYLYLTRANSFERASE, MITOCHONDRIAL"/>
    <property type="match status" value="1"/>
</dbReference>
<dbReference type="Proteomes" id="UP000234950">
    <property type="component" value="Unassembled WGS sequence"/>
</dbReference>
<dbReference type="NCBIfam" id="NF003950">
    <property type="entry name" value="PRK05450.1-3"/>
    <property type="match status" value="1"/>
</dbReference>
<comment type="similarity">
    <text evidence="5">Belongs to the KdsB family.</text>
</comment>
<comment type="catalytic activity">
    <reaction evidence="5">
        <text>3-deoxy-alpha-D-manno-oct-2-ulosonate + CTP = CMP-3-deoxy-beta-D-manno-octulosonate + diphosphate</text>
        <dbReference type="Rhea" id="RHEA:23448"/>
        <dbReference type="ChEBI" id="CHEBI:33019"/>
        <dbReference type="ChEBI" id="CHEBI:37563"/>
        <dbReference type="ChEBI" id="CHEBI:85986"/>
        <dbReference type="ChEBI" id="CHEBI:85987"/>
        <dbReference type="EC" id="2.7.7.38"/>
    </reaction>
</comment>
<protein>
    <recommendedName>
        <fullName evidence="5">3-deoxy-manno-octulosonate cytidylyltransferase</fullName>
        <ecNumber evidence="5">2.7.7.38</ecNumber>
    </recommendedName>
    <alternativeName>
        <fullName evidence="5">CMP-2-keto-3-deoxyoctulosonic acid synthase</fullName>
        <shortName evidence="5">CKS</shortName>
        <shortName evidence="5">CMP-KDO synthase</shortName>
    </alternativeName>
</protein>
<dbReference type="GO" id="GO:0016020">
    <property type="term" value="C:membrane"/>
    <property type="evidence" value="ECO:0007669"/>
    <property type="project" value="UniProtKB-SubCell"/>
</dbReference>
<evidence type="ECO:0000256" key="5">
    <source>
        <dbReference type="HAMAP-Rule" id="MF_00057"/>
    </source>
</evidence>
<dbReference type="SUPFAM" id="SSF53448">
    <property type="entry name" value="Nucleotide-diphospho-sugar transferases"/>
    <property type="match status" value="1"/>
</dbReference>
<accession>A0A2N5H7J6</accession>
<dbReference type="OrthoDB" id="9815559at2"/>
<comment type="subcellular location">
    <subcellularLocation>
        <location evidence="5">Cytoplasm</location>
    </subcellularLocation>
    <subcellularLocation>
        <location evidence="1">Membrane</location>
    </subcellularLocation>
</comment>
<dbReference type="RefSeq" id="WP_101651480.1">
    <property type="nucleotide sequence ID" value="NZ_PGVE01000094.1"/>
</dbReference>
<name>A0A2N5H7J6_9BACI</name>
<keyword evidence="5" id="KW-0963">Cytoplasm</keyword>
<dbReference type="HAMAP" id="MF_00057">
    <property type="entry name" value="KdsB"/>
    <property type="match status" value="1"/>
</dbReference>
<comment type="caution">
    <text evidence="6">The sequence shown here is derived from an EMBL/GenBank/DDBJ whole genome shotgun (WGS) entry which is preliminary data.</text>
</comment>
<dbReference type="GO" id="GO:0009103">
    <property type="term" value="P:lipopolysaccharide biosynthetic process"/>
    <property type="evidence" value="ECO:0007669"/>
    <property type="project" value="UniProtKB-UniRule"/>
</dbReference>
<dbReference type="CDD" id="cd02517">
    <property type="entry name" value="CMP-KDO-Synthetase"/>
    <property type="match status" value="1"/>
</dbReference>
<reference evidence="6 7" key="1">
    <citation type="submission" date="2017-11" db="EMBL/GenBank/DDBJ databases">
        <title>Comparitive Functional Genomics of Dry Heat Resistant strains isolated from the Viking Spacecraft.</title>
        <authorList>
            <person name="Seuylemezian A."/>
            <person name="Cooper K."/>
            <person name="Vaishampayan P."/>
        </authorList>
    </citation>
    <scope>NUCLEOTIDE SEQUENCE [LARGE SCALE GENOMIC DNA]</scope>
    <source>
        <strain evidence="6 7">V32-6</strain>
    </source>
</reference>
<keyword evidence="2 5" id="KW-0808">Transferase</keyword>
<dbReference type="GO" id="GO:0033468">
    <property type="term" value="P:CMP-keto-3-deoxy-D-manno-octulosonic acid biosynthetic process"/>
    <property type="evidence" value="ECO:0007669"/>
    <property type="project" value="UniProtKB-UniRule"/>
</dbReference>
<dbReference type="UniPathway" id="UPA00358">
    <property type="reaction ID" value="UER00476"/>
</dbReference>
<dbReference type="Pfam" id="PF02348">
    <property type="entry name" value="CTP_transf_3"/>
    <property type="match status" value="1"/>
</dbReference>
<dbReference type="EC" id="2.7.7.38" evidence="5"/>
<organism evidence="6 7">
    <name type="scientific">Neobacillus cucumis</name>
    <dbReference type="NCBI Taxonomy" id="1740721"/>
    <lineage>
        <taxon>Bacteria</taxon>
        <taxon>Bacillati</taxon>
        <taxon>Bacillota</taxon>
        <taxon>Bacilli</taxon>
        <taxon>Bacillales</taxon>
        <taxon>Bacillaceae</taxon>
        <taxon>Neobacillus</taxon>
    </lineage>
</organism>
<dbReference type="InterPro" id="IPR004528">
    <property type="entry name" value="KdsB"/>
</dbReference>
<dbReference type="GO" id="GO:0005829">
    <property type="term" value="C:cytosol"/>
    <property type="evidence" value="ECO:0007669"/>
    <property type="project" value="TreeGrafter"/>
</dbReference>
<dbReference type="InterPro" id="IPR029044">
    <property type="entry name" value="Nucleotide-diphossugar_trans"/>
</dbReference>
<gene>
    <name evidence="5 6" type="primary">kdsB</name>
    <name evidence="6" type="ORF">CVD27_24855</name>
</gene>
<evidence type="ECO:0000256" key="1">
    <source>
        <dbReference type="ARBA" id="ARBA00004370"/>
    </source>
</evidence>
<dbReference type="PANTHER" id="PTHR42866">
    <property type="entry name" value="3-DEOXY-MANNO-OCTULOSONATE CYTIDYLYLTRANSFERASE"/>
    <property type="match status" value="1"/>
</dbReference>
<keyword evidence="7" id="KW-1185">Reference proteome</keyword>
<keyword evidence="4 5" id="KW-0448">Lipopolysaccharide biosynthesis</keyword>
<evidence type="ECO:0000313" key="7">
    <source>
        <dbReference type="Proteomes" id="UP000234950"/>
    </source>
</evidence>
<dbReference type="NCBIfam" id="NF003952">
    <property type="entry name" value="PRK05450.1-5"/>
    <property type="match status" value="1"/>
</dbReference>
<dbReference type="AlphaFoldDB" id="A0A2N5H7J6"/>
<comment type="pathway">
    <text evidence="5">Nucleotide-sugar biosynthesis; CMP-3-deoxy-D-manno-octulosonate biosynthesis; CMP-3-deoxy-D-manno-octulosonate from 3-deoxy-D-manno-octulosonate and CTP: step 1/1.</text>
</comment>
<evidence type="ECO:0000256" key="4">
    <source>
        <dbReference type="ARBA" id="ARBA00022985"/>
    </source>
</evidence>
<dbReference type="FunFam" id="3.90.550.10:FF:000011">
    <property type="entry name" value="3-deoxy-manno-octulosonate cytidylyltransferase"/>
    <property type="match status" value="1"/>
</dbReference>
<dbReference type="Gene3D" id="3.90.550.10">
    <property type="entry name" value="Spore Coat Polysaccharide Biosynthesis Protein SpsA, Chain A"/>
    <property type="match status" value="1"/>
</dbReference>
<dbReference type="NCBIfam" id="TIGR00466">
    <property type="entry name" value="kdsB"/>
    <property type="match status" value="1"/>
</dbReference>
<evidence type="ECO:0000256" key="3">
    <source>
        <dbReference type="ARBA" id="ARBA00022695"/>
    </source>
</evidence>
<proteinExistence type="inferred from homology"/>
<dbReference type="EMBL" id="PGVE01000094">
    <property type="protein sequence ID" value="PLS01491.1"/>
    <property type="molecule type" value="Genomic_DNA"/>
</dbReference>
<dbReference type="InterPro" id="IPR003329">
    <property type="entry name" value="Cytidylyl_trans"/>
</dbReference>
<dbReference type="GO" id="GO:0008690">
    <property type="term" value="F:3-deoxy-manno-octulosonate cytidylyltransferase activity"/>
    <property type="evidence" value="ECO:0007669"/>
    <property type="project" value="UniProtKB-UniRule"/>
</dbReference>